<feature type="transmembrane region" description="Helical" evidence="7">
    <location>
        <begin position="198"/>
        <end position="217"/>
    </location>
</feature>
<dbReference type="RefSeq" id="WP_090549624.1">
    <property type="nucleotide sequence ID" value="NZ_FNSR01000002.1"/>
</dbReference>
<evidence type="ECO:0000256" key="3">
    <source>
        <dbReference type="ARBA" id="ARBA00007520"/>
    </source>
</evidence>
<dbReference type="GO" id="GO:0022857">
    <property type="term" value="F:transmembrane transporter activity"/>
    <property type="evidence" value="ECO:0007669"/>
    <property type="project" value="InterPro"/>
</dbReference>
<feature type="transmembrane region" description="Helical" evidence="7">
    <location>
        <begin position="332"/>
        <end position="351"/>
    </location>
</feature>
<keyword evidence="4 7" id="KW-0812">Transmembrane</keyword>
<feature type="transmembrane region" description="Helical" evidence="7">
    <location>
        <begin position="103"/>
        <end position="125"/>
    </location>
</feature>
<feature type="transmembrane region" description="Helical" evidence="7">
    <location>
        <begin position="400"/>
        <end position="419"/>
    </location>
</feature>
<dbReference type="CDD" id="cd17321">
    <property type="entry name" value="MFS_MMR_MDR_like"/>
    <property type="match status" value="1"/>
</dbReference>
<feature type="transmembrane region" description="Helical" evidence="7">
    <location>
        <begin position="357"/>
        <end position="379"/>
    </location>
</feature>
<protein>
    <submittedName>
        <fullName evidence="9">Drug resistance transporter, EmrB/QacA subfamily</fullName>
    </submittedName>
</protein>
<evidence type="ECO:0000256" key="2">
    <source>
        <dbReference type="ARBA" id="ARBA00004141"/>
    </source>
</evidence>
<sequence length="523" mass="54920">MTLLPLRKNALALAAVCLTSLMFGLEISSVPAVLATLESVLHADFREIQWIMNAYTLACTTVLMATGALADRFGRKRVYVASIVTFAVTSLICGLAQSAPVLIVSRFLQGMGGGAMLICQVAVLSHQFQAGRERSNAFGAWGIIFGIGLGFGPIVGGLIVAVANWQWVFLVHTLLSIVALGLAFAGVQESRDPHAQQLDLPGIVTLSAACFGLVYFITQGPDLGLDSRAALGIAAATAVSFVAFVFVEKRSPRPMFDFSVFRIRPFSGAMSGSMGMNFSYWPFMIYLPIYFQGALGYTSVNAGLSLLAYTLPTLVVPPLAERLAFRFGARRVIPLGLFTIGVGFMLMKFGAGGAHPSWLTMLPGCLSCGIGLGLTNTPVTNTATGSVSPNRAGMASGIDMSARLISLAINIAVMGFILVEGVLSHLARALAGWSADLPLRRLAEQVAAGSIAPPGQSSAELAAVDPHGAIVHAALAHGFGLVMLYGMVGAWMLALCSAAAFGPGARRVREQAELGECVRHPSP</sequence>
<dbReference type="EMBL" id="FOAJ01000016">
    <property type="protein sequence ID" value="SEL87229.1"/>
    <property type="molecule type" value="Genomic_DNA"/>
</dbReference>
<dbReference type="PROSITE" id="PS00216">
    <property type="entry name" value="SUGAR_TRANSPORT_1"/>
    <property type="match status" value="1"/>
</dbReference>
<dbReference type="Proteomes" id="UP000199120">
    <property type="component" value="Unassembled WGS sequence"/>
</dbReference>
<evidence type="ECO:0000256" key="5">
    <source>
        <dbReference type="ARBA" id="ARBA00022989"/>
    </source>
</evidence>
<dbReference type="AlphaFoldDB" id="A0A1H7TRS8"/>
<dbReference type="Pfam" id="PF07690">
    <property type="entry name" value="MFS_1"/>
    <property type="match status" value="1"/>
</dbReference>
<feature type="transmembrane region" description="Helical" evidence="7">
    <location>
        <begin position="302"/>
        <end position="320"/>
    </location>
</feature>
<evidence type="ECO:0000256" key="4">
    <source>
        <dbReference type="ARBA" id="ARBA00022692"/>
    </source>
</evidence>
<feature type="transmembrane region" description="Helical" evidence="7">
    <location>
        <begin position="482"/>
        <end position="501"/>
    </location>
</feature>
<comment type="subcellular location">
    <subcellularLocation>
        <location evidence="2">Membrane</location>
        <topology evidence="2">Multi-pass membrane protein</topology>
    </subcellularLocation>
</comment>
<gene>
    <name evidence="9" type="ORF">SAMN05192542_11648</name>
</gene>
<feature type="transmembrane region" description="Helical" evidence="7">
    <location>
        <begin position="137"/>
        <end position="161"/>
    </location>
</feature>
<keyword evidence="5 7" id="KW-1133">Transmembrane helix</keyword>
<evidence type="ECO:0000313" key="9">
    <source>
        <dbReference type="EMBL" id="SEL87229.1"/>
    </source>
</evidence>
<reference evidence="10" key="1">
    <citation type="submission" date="2016-10" db="EMBL/GenBank/DDBJ databases">
        <authorList>
            <person name="Varghese N."/>
            <person name="Submissions S."/>
        </authorList>
    </citation>
    <scope>NUCLEOTIDE SEQUENCE [LARGE SCALE GENOMIC DNA]</scope>
    <source>
        <strain evidence="10">LMG 26416</strain>
    </source>
</reference>
<comment type="function">
    <text evidence="1">Resistance to tetracycline by an active tetracycline efflux. This is an energy-dependent process that decreases the accumulation of the antibiotic in whole cells. This protein functions as a metal-tetracycline/H(+) antiporter.</text>
</comment>
<dbReference type="InterPro" id="IPR020846">
    <property type="entry name" value="MFS_dom"/>
</dbReference>
<accession>A0A1H7TRS8</accession>
<evidence type="ECO:0000256" key="6">
    <source>
        <dbReference type="ARBA" id="ARBA00023136"/>
    </source>
</evidence>
<dbReference type="Gene3D" id="1.20.1250.20">
    <property type="entry name" value="MFS general substrate transporter like domains"/>
    <property type="match status" value="1"/>
</dbReference>
<evidence type="ECO:0000259" key="8">
    <source>
        <dbReference type="PROSITE" id="PS50850"/>
    </source>
</evidence>
<dbReference type="PRINTS" id="PR01035">
    <property type="entry name" value="TCRTETA"/>
</dbReference>
<feature type="transmembrane region" description="Helical" evidence="7">
    <location>
        <begin position="78"/>
        <end position="97"/>
    </location>
</feature>
<comment type="similarity">
    <text evidence="3">Belongs to the major facilitator superfamily. TCR/Tet family.</text>
</comment>
<dbReference type="PROSITE" id="PS50850">
    <property type="entry name" value="MFS"/>
    <property type="match status" value="1"/>
</dbReference>
<keyword evidence="10" id="KW-1185">Reference proteome</keyword>
<proteinExistence type="inferred from homology"/>
<dbReference type="InterPro" id="IPR036259">
    <property type="entry name" value="MFS_trans_sf"/>
</dbReference>
<dbReference type="GO" id="GO:0016020">
    <property type="term" value="C:membrane"/>
    <property type="evidence" value="ECO:0007669"/>
    <property type="project" value="UniProtKB-SubCell"/>
</dbReference>
<dbReference type="PANTHER" id="PTHR42718">
    <property type="entry name" value="MAJOR FACILITATOR SUPERFAMILY MULTIDRUG TRANSPORTER MFSC"/>
    <property type="match status" value="1"/>
</dbReference>
<dbReference type="InterPro" id="IPR011701">
    <property type="entry name" value="MFS"/>
</dbReference>
<feature type="transmembrane region" description="Helical" evidence="7">
    <location>
        <begin position="229"/>
        <end position="247"/>
    </location>
</feature>
<evidence type="ECO:0000256" key="7">
    <source>
        <dbReference type="SAM" id="Phobius"/>
    </source>
</evidence>
<evidence type="ECO:0000256" key="1">
    <source>
        <dbReference type="ARBA" id="ARBA00003279"/>
    </source>
</evidence>
<feature type="domain" description="Major facilitator superfamily (MFS) profile" evidence="8">
    <location>
        <begin position="12"/>
        <end position="506"/>
    </location>
</feature>
<organism evidence="9 10">
    <name type="scientific">Paraburkholderia caballeronis</name>
    <dbReference type="NCBI Taxonomy" id="416943"/>
    <lineage>
        <taxon>Bacteria</taxon>
        <taxon>Pseudomonadati</taxon>
        <taxon>Pseudomonadota</taxon>
        <taxon>Betaproteobacteria</taxon>
        <taxon>Burkholderiales</taxon>
        <taxon>Burkholderiaceae</taxon>
        <taxon>Paraburkholderia</taxon>
    </lineage>
</organism>
<dbReference type="InterPro" id="IPR005829">
    <property type="entry name" value="Sugar_transporter_CS"/>
</dbReference>
<feature type="transmembrane region" description="Helical" evidence="7">
    <location>
        <begin position="167"/>
        <end position="186"/>
    </location>
</feature>
<keyword evidence="6 7" id="KW-0472">Membrane</keyword>
<dbReference type="SUPFAM" id="SSF103473">
    <property type="entry name" value="MFS general substrate transporter"/>
    <property type="match status" value="1"/>
</dbReference>
<feature type="transmembrane region" description="Helical" evidence="7">
    <location>
        <begin position="268"/>
        <end position="290"/>
    </location>
</feature>
<dbReference type="InterPro" id="IPR001958">
    <property type="entry name" value="Tet-R_TetA/multi-R_MdtG-like"/>
</dbReference>
<name>A0A1H7TRS8_9BURK</name>
<feature type="transmembrane region" description="Helical" evidence="7">
    <location>
        <begin position="48"/>
        <end position="66"/>
    </location>
</feature>
<dbReference type="OrthoDB" id="9807274at2"/>
<dbReference type="Gene3D" id="1.20.1720.10">
    <property type="entry name" value="Multidrug resistance protein D"/>
    <property type="match status" value="1"/>
</dbReference>
<dbReference type="STRING" id="416943.SAMN05445871_4763"/>
<dbReference type="PANTHER" id="PTHR42718:SF49">
    <property type="entry name" value="EXPORT PROTEIN"/>
    <property type="match status" value="1"/>
</dbReference>
<evidence type="ECO:0000313" key="10">
    <source>
        <dbReference type="Proteomes" id="UP000199120"/>
    </source>
</evidence>